<dbReference type="PIRSF" id="PIRSF037442">
    <property type="entry name" value="UCP037442_abhydr"/>
    <property type="match status" value="1"/>
</dbReference>
<dbReference type="RefSeq" id="WP_012735181.1">
    <property type="nucleotide sequence ID" value="NZ_CP021074.1"/>
</dbReference>
<sequence length="282" mass="29627">MATTVETLQFAARDGRPLMGSLYIPVRSNGRAVLLSGALGMPRARYDGYARFLAEAGFTVLCFDYRGTGGSRAPGGRPERATLRHWGEADLPAALDCLVSRTPGARYFAVGHGEGGRLLGGAPNLARLEGIVTIAAGTGHWADARGAARLVLALLAHGVLPLAGRVVARVPWRLVGADGAEVPASIALDWARGCRDAAAGIAAAGRAGFAAYRGPLLAYAIDDDPFSPRTAVAALHRRFTGARVELREIAPHAGQQPIGRDGYFRDDNRALWPSALAWLASA</sequence>
<dbReference type="EMBL" id="CP099587">
    <property type="protein sequence ID" value="USS47137.1"/>
    <property type="molecule type" value="Genomic_DNA"/>
</dbReference>
<evidence type="ECO:0000313" key="4">
    <source>
        <dbReference type="Proteomes" id="UP000594892"/>
    </source>
</evidence>
<dbReference type="Proteomes" id="UP000594892">
    <property type="component" value="Chromosome 2"/>
</dbReference>
<dbReference type="InterPro" id="IPR017208">
    <property type="entry name" value="UCP037442_abhydr"/>
</dbReference>
<gene>
    <name evidence="2" type="ORF">I6H06_17415</name>
    <name evidence="3" type="ORF">NFI99_19915</name>
</gene>
<reference evidence="3" key="2">
    <citation type="submission" date="2022-06" db="EMBL/GenBank/DDBJ databases">
        <title>Draft genome sequence of Burkholderia glumae strain GR20004 isolated from rice panicle showing bacterial panicle blight.</title>
        <authorList>
            <person name="Choi S.Y."/>
            <person name="Lee Y.H."/>
        </authorList>
    </citation>
    <scope>NUCLEOTIDE SEQUENCE</scope>
    <source>
        <strain evidence="3">GR20004</strain>
    </source>
</reference>
<name>A0AAP9Y4X9_BURGL</name>
<evidence type="ECO:0000313" key="3">
    <source>
        <dbReference type="EMBL" id="USS47137.1"/>
    </source>
</evidence>
<evidence type="ECO:0000313" key="2">
    <source>
        <dbReference type="EMBL" id="QPQ93959.1"/>
    </source>
</evidence>
<dbReference type="Proteomes" id="UP001056386">
    <property type="component" value="Chromosome 1"/>
</dbReference>
<dbReference type="InterPro" id="IPR029058">
    <property type="entry name" value="AB_hydrolase_fold"/>
</dbReference>
<dbReference type="InterPro" id="IPR022742">
    <property type="entry name" value="Hydrolase_4"/>
</dbReference>
<evidence type="ECO:0000259" key="1">
    <source>
        <dbReference type="Pfam" id="PF12146"/>
    </source>
</evidence>
<dbReference type="EMBL" id="CP065601">
    <property type="protein sequence ID" value="QPQ93959.1"/>
    <property type="molecule type" value="Genomic_DNA"/>
</dbReference>
<accession>A0AAP9Y4X9</accession>
<proteinExistence type="predicted"/>
<evidence type="ECO:0000313" key="5">
    <source>
        <dbReference type="Proteomes" id="UP001056386"/>
    </source>
</evidence>
<feature type="domain" description="Serine aminopeptidase S33" evidence="1">
    <location>
        <begin position="40"/>
        <end position="157"/>
    </location>
</feature>
<protein>
    <submittedName>
        <fullName evidence="2">Alpha/beta hydrolase</fullName>
    </submittedName>
</protein>
<dbReference type="GO" id="GO:0016787">
    <property type="term" value="F:hydrolase activity"/>
    <property type="evidence" value="ECO:0007669"/>
    <property type="project" value="UniProtKB-KW"/>
</dbReference>
<dbReference type="Gene3D" id="3.40.50.1820">
    <property type="entry name" value="alpha/beta hydrolase"/>
    <property type="match status" value="1"/>
</dbReference>
<organism evidence="2 4">
    <name type="scientific">Burkholderia glumae</name>
    <name type="common">Pseudomonas glumae</name>
    <dbReference type="NCBI Taxonomy" id="337"/>
    <lineage>
        <taxon>Bacteria</taxon>
        <taxon>Pseudomonadati</taxon>
        <taxon>Pseudomonadota</taxon>
        <taxon>Betaproteobacteria</taxon>
        <taxon>Burkholderiales</taxon>
        <taxon>Burkholderiaceae</taxon>
        <taxon>Burkholderia</taxon>
    </lineage>
</organism>
<dbReference type="SUPFAM" id="SSF53474">
    <property type="entry name" value="alpha/beta-Hydrolases"/>
    <property type="match status" value="1"/>
</dbReference>
<dbReference type="AlphaFoldDB" id="A0AAP9Y4X9"/>
<dbReference type="Pfam" id="PF12146">
    <property type="entry name" value="Hydrolase_4"/>
    <property type="match status" value="1"/>
</dbReference>
<reference evidence="2 4" key="1">
    <citation type="submission" date="2020-12" db="EMBL/GenBank/DDBJ databases">
        <title>FDA dAtabase for Regulatory Grade micrObial Sequences (FDA-ARGOS): Supporting development and validation of Infectious Disease Dx tests.</title>
        <authorList>
            <person name="Minogue T."/>
            <person name="Wolcott M."/>
            <person name="Wasieloski L."/>
            <person name="Aguilar W."/>
            <person name="Moore D."/>
            <person name="Jaissle J."/>
            <person name="Tallon L."/>
            <person name="Sadzewicz L."/>
            <person name="Zhao X."/>
            <person name="Boylan J."/>
            <person name="Ott S."/>
            <person name="Bowen H."/>
            <person name="Vavikolanu K."/>
            <person name="Mehta A."/>
            <person name="Aluvathingal J."/>
            <person name="Nadendla S."/>
            <person name="Yan Y."/>
            <person name="Sichtig H."/>
        </authorList>
    </citation>
    <scope>NUCLEOTIDE SEQUENCE [LARGE SCALE GENOMIC DNA]</scope>
    <source>
        <strain evidence="2 4">FDAARGOS_949</strain>
    </source>
</reference>
<keyword evidence="5" id="KW-1185">Reference proteome</keyword>
<keyword evidence="2" id="KW-0378">Hydrolase</keyword>
<dbReference type="GeneID" id="45697530"/>